<reference evidence="8 9" key="1">
    <citation type="journal article" date="2012" name="BMC Genomics">
        <title>Comparative genomics of bacteria in the genus Providencia isolated from wild Drosophila melanogaster.</title>
        <authorList>
            <person name="Galac M.R."/>
            <person name="Lazzaro B.P."/>
        </authorList>
    </citation>
    <scope>NUCLEOTIDE SEQUENCE [LARGE SCALE GENOMIC DNA]</scope>
    <source>
        <strain evidence="8 9">DSM 19968</strain>
    </source>
</reference>
<dbReference type="AlphaFoldDB" id="K8WSK3"/>
<dbReference type="PANTHER" id="PTHR43124">
    <property type="entry name" value="PURINE EFFLUX PUMP PBUE"/>
    <property type="match status" value="1"/>
</dbReference>
<keyword evidence="4 6" id="KW-1133">Transmembrane helix</keyword>
<dbReference type="InterPro" id="IPR050189">
    <property type="entry name" value="MFS_Efflux_Transporters"/>
</dbReference>
<keyword evidence="2" id="KW-1003">Cell membrane</keyword>
<dbReference type="OrthoDB" id="9812189at2"/>
<dbReference type="PANTHER" id="PTHR43124:SF3">
    <property type="entry name" value="CHLORAMPHENICOL EFFLUX PUMP RV0191"/>
    <property type="match status" value="1"/>
</dbReference>
<dbReference type="InterPro" id="IPR036259">
    <property type="entry name" value="MFS_trans_sf"/>
</dbReference>
<dbReference type="STRING" id="1141662.OOA_04612"/>
<feature type="transmembrane region" description="Helical" evidence="6">
    <location>
        <begin position="300"/>
        <end position="325"/>
    </location>
</feature>
<feature type="transmembrane region" description="Helical" evidence="6">
    <location>
        <begin position="12"/>
        <end position="40"/>
    </location>
</feature>
<feature type="transmembrane region" description="Helical" evidence="6">
    <location>
        <begin position="276"/>
        <end position="294"/>
    </location>
</feature>
<feature type="transmembrane region" description="Helical" evidence="6">
    <location>
        <begin position="52"/>
        <end position="73"/>
    </location>
</feature>
<dbReference type="InterPro" id="IPR011701">
    <property type="entry name" value="MFS"/>
</dbReference>
<accession>K8WSK3</accession>
<dbReference type="Gene3D" id="1.20.1250.20">
    <property type="entry name" value="MFS general substrate transporter like domains"/>
    <property type="match status" value="2"/>
</dbReference>
<gene>
    <name evidence="8" type="ORF">OOA_04612</name>
</gene>
<evidence type="ECO:0000313" key="9">
    <source>
        <dbReference type="Proteomes" id="UP000009336"/>
    </source>
</evidence>
<dbReference type="GO" id="GO:0005886">
    <property type="term" value="C:plasma membrane"/>
    <property type="evidence" value="ECO:0007669"/>
    <property type="project" value="UniProtKB-SubCell"/>
</dbReference>
<sequence length="395" mass="41510">MRTLNNTGWRNWAAVSMLGIASFIVVATELAPIGMLSAIAKDMGQNAGTTGLIVTLYAWIGAIAALLSVMMISHLPRRPLLVGLMLFLGLSNFVSAASHSFTVLLIARLLGGVAHGAFWAMIGTMGAQLVSSNHVGKATSIIFGGVSIASVLGVPLISWISSDASWRVSFLLLGILSVITAFTLACSLPYVSGMVSLGRNQFSSVLQNTKLRMVYLIATCGIVAHFAAFTYVEVLLSSEIAISNSWIAICLLAFGVAGIIGNFLCGIFIDSYLKRVLGVGLLLISLSLMLISVSTVKSEIIVLLLMTGWGLGVAILFVSLQAWIIRLAGDKALPASAIYASIFNGAVGAGAVLGAGVLDHWNIKTLYLIASLITLLSFILVAICRDNSEGQAVSE</sequence>
<name>K8WSK3_9GAMM</name>
<evidence type="ECO:0000256" key="3">
    <source>
        <dbReference type="ARBA" id="ARBA00022692"/>
    </source>
</evidence>
<feature type="transmembrane region" description="Helical" evidence="6">
    <location>
        <begin position="364"/>
        <end position="384"/>
    </location>
</feature>
<dbReference type="GO" id="GO:0022857">
    <property type="term" value="F:transmembrane transporter activity"/>
    <property type="evidence" value="ECO:0007669"/>
    <property type="project" value="InterPro"/>
</dbReference>
<dbReference type="EMBL" id="AKKL01000014">
    <property type="protein sequence ID" value="EKT63629.1"/>
    <property type="molecule type" value="Genomic_DNA"/>
</dbReference>
<organism evidence="8 9">
    <name type="scientific">Providencia burhodogranariea DSM 19968</name>
    <dbReference type="NCBI Taxonomy" id="1141662"/>
    <lineage>
        <taxon>Bacteria</taxon>
        <taxon>Pseudomonadati</taxon>
        <taxon>Pseudomonadota</taxon>
        <taxon>Gammaproteobacteria</taxon>
        <taxon>Enterobacterales</taxon>
        <taxon>Morganellaceae</taxon>
        <taxon>Providencia</taxon>
    </lineage>
</organism>
<dbReference type="SUPFAM" id="SSF103473">
    <property type="entry name" value="MFS general substrate transporter"/>
    <property type="match status" value="1"/>
</dbReference>
<evidence type="ECO:0000256" key="1">
    <source>
        <dbReference type="ARBA" id="ARBA00004651"/>
    </source>
</evidence>
<proteinExistence type="predicted"/>
<dbReference type="Pfam" id="PF07690">
    <property type="entry name" value="MFS_1"/>
    <property type="match status" value="1"/>
</dbReference>
<evidence type="ECO:0000259" key="7">
    <source>
        <dbReference type="PROSITE" id="PS50850"/>
    </source>
</evidence>
<dbReference type="Proteomes" id="UP000009336">
    <property type="component" value="Unassembled WGS sequence"/>
</dbReference>
<dbReference type="HOGENOM" id="CLU_001265_61_1_6"/>
<feature type="transmembrane region" description="Helical" evidence="6">
    <location>
        <begin position="213"/>
        <end position="234"/>
    </location>
</feature>
<feature type="transmembrane region" description="Helical" evidence="6">
    <location>
        <begin position="246"/>
        <end position="269"/>
    </location>
</feature>
<evidence type="ECO:0000256" key="6">
    <source>
        <dbReference type="SAM" id="Phobius"/>
    </source>
</evidence>
<comment type="subcellular location">
    <subcellularLocation>
        <location evidence="1">Cell membrane</location>
        <topology evidence="1">Multi-pass membrane protein</topology>
    </subcellularLocation>
</comment>
<dbReference type="CDD" id="cd17324">
    <property type="entry name" value="MFS_NepI_like"/>
    <property type="match status" value="1"/>
</dbReference>
<protein>
    <submittedName>
        <fullName evidence="8">Arabinose efflux permease</fullName>
    </submittedName>
</protein>
<feature type="transmembrane region" description="Helical" evidence="6">
    <location>
        <begin position="105"/>
        <end position="129"/>
    </location>
</feature>
<comment type="caution">
    <text evidence="8">The sequence shown here is derived from an EMBL/GenBank/DDBJ whole genome shotgun (WGS) entry which is preliminary data.</text>
</comment>
<keyword evidence="9" id="KW-1185">Reference proteome</keyword>
<dbReference type="RefSeq" id="WP_008910960.1">
    <property type="nucleotide sequence ID" value="NZ_KB233222.1"/>
</dbReference>
<feature type="transmembrane region" description="Helical" evidence="6">
    <location>
        <begin position="80"/>
        <end position="99"/>
    </location>
</feature>
<dbReference type="eggNOG" id="COG2814">
    <property type="taxonomic scope" value="Bacteria"/>
</dbReference>
<keyword evidence="5 6" id="KW-0472">Membrane</keyword>
<dbReference type="InterPro" id="IPR020846">
    <property type="entry name" value="MFS_dom"/>
</dbReference>
<dbReference type="PROSITE" id="PS50850">
    <property type="entry name" value="MFS"/>
    <property type="match status" value="1"/>
</dbReference>
<evidence type="ECO:0000256" key="5">
    <source>
        <dbReference type="ARBA" id="ARBA00023136"/>
    </source>
</evidence>
<feature type="transmembrane region" description="Helical" evidence="6">
    <location>
        <begin position="168"/>
        <end position="192"/>
    </location>
</feature>
<keyword evidence="3 6" id="KW-0812">Transmembrane</keyword>
<evidence type="ECO:0000256" key="2">
    <source>
        <dbReference type="ARBA" id="ARBA00022475"/>
    </source>
</evidence>
<feature type="domain" description="Major facilitator superfamily (MFS) profile" evidence="7">
    <location>
        <begin position="14"/>
        <end position="389"/>
    </location>
</feature>
<feature type="transmembrane region" description="Helical" evidence="6">
    <location>
        <begin position="141"/>
        <end position="162"/>
    </location>
</feature>
<evidence type="ECO:0000256" key="4">
    <source>
        <dbReference type="ARBA" id="ARBA00022989"/>
    </source>
</evidence>
<evidence type="ECO:0000313" key="8">
    <source>
        <dbReference type="EMBL" id="EKT63629.1"/>
    </source>
</evidence>
<dbReference type="PATRIC" id="fig|1141662.3.peg.937"/>
<feature type="transmembrane region" description="Helical" evidence="6">
    <location>
        <begin position="337"/>
        <end position="358"/>
    </location>
</feature>